<dbReference type="GO" id="GO:0015035">
    <property type="term" value="F:protein-disulfide reductase activity"/>
    <property type="evidence" value="ECO:0007669"/>
    <property type="project" value="InterPro"/>
</dbReference>
<evidence type="ECO:0000256" key="5">
    <source>
        <dbReference type="SAM" id="Phobius"/>
    </source>
</evidence>
<feature type="transmembrane region" description="Helical" evidence="5">
    <location>
        <begin position="32"/>
        <end position="56"/>
    </location>
</feature>
<dbReference type="GO" id="GO:0016020">
    <property type="term" value="C:membrane"/>
    <property type="evidence" value="ECO:0007669"/>
    <property type="project" value="UniProtKB-SubCell"/>
</dbReference>
<evidence type="ECO:0000256" key="1">
    <source>
        <dbReference type="ARBA" id="ARBA00004141"/>
    </source>
</evidence>
<evidence type="ECO:0000256" key="2">
    <source>
        <dbReference type="ARBA" id="ARBA00022692"/>
    </source>
</evidence>
<reference evidence="6" key="1">
    <citation type="submission" date="2014-06" db="EMBL/GenBank/DDBJ databases">
        <title>Key roles for freshwater Actinobacteria revealed by deep metagenomic sequencing.</title>
        <authorList>
            <person name="Ghai R."/>
            <person name="Mizuno C.M."/>
            <person name="Picazo A."/>
            <person name="Camacho A."/>
            <person name="Rodriguez-Valera F."/>
        </authorList>
    </citation>
    <scope>NUCLEOTIDE SEQUENCE</scope>
</reference>
<feature type="transmembrane region" description="Helical" evidence="5">
    <location>
        <begin position="98"/>
        <end position="121"/>
    </location>
</feature>
<feature type="transmembrane region" description="Helical" evidence="5">
    <location>
        <begin position="178"/>
        <end position="199"/>
    </location>
</feature>
<evidence type="ECO:0000313" key="6">
    <source>
        <dbReference type="EMBL" id="KGA11843.1"/>
    </source>
</evidence>
<feature type="transmembrane region" description="Helical" evidence="5">
    <location>
        <begin position="141"/>
        <end position="166"/>
    </location>
</feature>
<sequence>MADTGKLTVFLGNTRIVVPEPTKRWHRVMGRLGFWAQVFFLIAYIGVLSTAMFYFQFAQGEMPCPLCILQRMGMMLSSFGALFIVSHSLKKTLTPSGFMTGLGLAILGAMLGAAMSIRQILLHILPGDPGYGTAIFGLHLYTWALISFVVVMAFAGVLLTFGTEFLPIAPVSTWARGFVWVIIVLFVATIGINMVVVFFEAGFNWFLPDNPTGYELIGLTPTPPPVPTP</sequence>
<keyword evidence="3 5" id="KW-1133">Transmembrane helix</keyword>
<protein>
    <recommendedName>
        <fullName evidence="7">Disulfide bond formation protein B</fullName>
    </recommendedName>
</protein>
<dbReference type="Gene3D" id="1.20.1550.10">
    <property type="entry name" value="DsbB-like"/>
    <property type="match status" value="1"/>
</dbReference>
<dbReference type="EMBL" id="JNSL01000228">
    <property type="protein sequence ID" value="KGA11843.1"/>
    <property type="molecule type" value="Genomic_DNA"/>
</dbReference>
<evidence type="ECO:0000256" key="4">
    <source>
        <dbReference type="ARBA" id="ARBA00023136"/>
    </source>
</evidence>
<keyword evidence="2 5" id="KW-0812">Transmembrane</keyword>
<evidence type="ECO:0000256" key="3">
    <source>
        <dbReference type="ARBA" id="ARBA00022989"/>
    </source>
</evidence>
<dbReference type="Pfam" id="PF02600">
    <property type="entry name" value="DsbB"/>
    <property type="match status" value="1"/>
</dbReference>
<name>A0A094S2D0_9ZZZZ</name>
<comment type="subcellular location">
    <subcellularLocation>
        <location evidence="1">Membrane</location>
        <topology evidence="1">Multi-pass membrane protein</topology>
    </subcellularLocation>
</comment>
<proteinExistence type="predicted"/>
<dbReference type="AlphaFoldDB" id="A0A094S2D0"/>
<comment type="caution">
    <text evidence="6">The sequence shown here is derived from an EMBL/GenBank/DDBJ whole genome shotgun (WGS) entry which is preliminary data.</text>
</comment>
<dbReference type="GO" id="GO:0006457">
    <property type="term" value="P:protein folding"/>
    <property type="evidence" value="ECO:0007669"/>
    <property type="project" value="InterPro"/>
</dbReference>
<dbReference type="SUPFAM" id="SSF158442">
    <property type="entry name" value="DsbB-like"/>
    <property type="match status" value="1"/>
</dbReference>
<feature type="transmembrane region" description="Helical" evidence="5">
    <location>
        <begin position="68"/>
        <end position="86"/>
    </location>
</feature>
<organism evidence="6">
    <name type="scientific">freshwater metagenome</name>
    <dbReference type="NCBI Taxonomy" id="449393"/>
    <lineage>
        <taxon>unclassified sequences</taxon>
        <taxon>metagenomes</taxon>
        <taxon>ecological metagenomes</taxon>
    </lineage>
</organism>
<evidence type="ECO:0008006" key="7">
    <source>
        <dbReference type="Google" id="ProtNLM"/>
    </source>
</evidence>
<dbReference type="InterPro" id="IPR003752">
    <property type="entry name" value="DiS_bond_form_DsbB/BdbC"/>
</dbReference>
<accession>A0A094S2D0</accession>
<keyword evidence="4 5" id="KW-0472">Membrane</keyword>
<dbReference type="InterPro" id="IPR023380">
    <property type="entry name" value="DsbB-like_sf"/>
</dbReference>
<gene>
    <name evidence="6" type="ORF">GM51_22185</name>
</gene>